<dbReference type="AlphaFoldDB" id="A0A1M6P0B1"/>
<dbReference type="OrthoDB" id="9133649at2"/>
<dbReference type="KEGG" id="pts:CUJ90_25565"/>
<name>A0A1M6P0B1_9BURK</name>
<dbReference type="EMBL" id="FRAB01000011">
    <property type="protein sequence ID" value="SHK01361.1"/>
    <property type="molecule type" value="Genomic_DNA"/>
</dbReference>
<proteinExistence type="predicted"/>
<dbReference type="STRING" id="169427.SAMN05192548_1011158"/>
<dbReference type="GeneID" id="301981493"/>
<gene>
    <name evidence="1" type="ORF">SAMN05192548_1011158</name>
</gene>
<protein>
    <submittedName>
        <fullName evidence="1">Uncharacterized protein</fullName>
    </submittedName>
</protein>
<organism evidence="1 2">
    <name type="scientific">Paraburkholderia terricola</name>
    <dbReference type="NCBI Taxonomy" id="169427"/>
    <lineage>
        <taxon>Bacteria</taxon>
        <taxon>Pseudomonadati</taxon>
        <taxon>Pseudomonadota</taxon>
        <taxon>Betaproteobacteria</taxon>
        <taxon>Burkholderiales</taxon>
        <taxon>Burkholderiaceae</taxon>
        <taxon>Paraburkholderia</taxon>
    </lineage>
</organism>
<dbReference type="Proteomes" id="UP000184395">
    <property type="component" value="Unassembled WGS sequence"/>
</dbReference>
<dbReference type="RefSeq" id="WP_073428965.1">
    <property type="nucleotide sequence ID" value="NZ_CADFGY010000004.1"/>
</dbReference>
<sequence>MTALSATLIWGALRHPVRSLAKHWPKRAAYTVAKSESSSDVTAAAYRCQLPERPERPERLERIAAYARCGYFHMAYMPGLFVVPLEIPPE</sequence>
<reference evidence="1 2" key="1">
    <citation type="submission" date="2016-11" db="EMBL/GenBank/DDBJ databases">
        <authorList>
            <person name="Jaros S."/>
            <person name="Januszkiewicz K."/>
            <person name="Wedrychowicz H."/>
        </authorList>
    </citation>
    <scope>NUCLEOTIDE SEQUENCE [LARGE SCALE GENOMIC DNA]</scope>
    <source>
        <strain evidence="1 2">LMG 20594</strain>
    </source>
</reference>
<evidence type="ECO:0000313" key="2">
    <source>
        <dbReference type="Proteomes" id="UP000184395"/>
    </source>
</evidence>
<accession>A0A1M6P0B1</accession>
<evidence type="ECO:0000313" key="1">
    <source>
        <dbReference type="EMBL" id="SHK01361.1"/>
    </source>
</evidence>